<dbReference type="EMBL" id="AAOJ01000002">
    <property type="protein sequence ID" value="EAS64859.1"/>
    <property type="molecule type" value="Genomic_DNA"/>
</dbReference>
<name>Q1ZSW8_PHOAS</name>
<dbReference type="AlphaFoldDB" id="Q1ZSW8"/>
<gene>
    <name evidence="1" type="ORF">VAS14_04048</name>
</gene>
<protein>
    <submittedName>
        <fullName evidence="1">Uncharacterized protein</fullName>
    </submittedName>
</protein>
<organism evidence="1 2">
    <name type="scientific">Photobacterium angustum (strain S14 / CCUG 15956)</name>
    <name type="common">Vibrio sp. (strain S14 / CCUG 15956)</name>
    <dbReference type="NCBI Taxonomy" id="314292"/>
    <lineage>
        <taxon>Bacteria</taxon>
        <taxon>Pseudomonadati</taxon>
        <taxon>Pseudomonadota</taxon>
        <taxon>Gammaproteobacteria</taxon>
        <taxon>Vibrionales</taxon>
        <taxon>Vibrionaceae</taxon>
        <taxon>Photobacterium</taxon>
    </lineage>
</organism>
<evidence type="ECO:0000313" key="2">
    <source>
        <dbReference type="Proteomes" id="UP000001603"/>
    </source>
</evidence>
<accession>Q1ZSW8</accession>
<dbReference type="Proteomes" id="UP000001603">
    <property type="component" value="Unassembled WGS sequence"/>
</dbReference>
<dbReference type="HOGENOM" id="CLU_1957505_0_0_6"/>
<dbReference type="OrthoDB" id="9992689at2"/>
<evidence type="ECO:0000313" key="1">
    <source>
        <dbReference type="EMBL" id="EAS64859.1"/>
    </source>
</evidence>
<sequence length="128" mass="14546">MVIRDLIARLNELDNELSIMAKIGQASNAALFVDLFGNSNGAPTMFLSDERPLPSVKKSETLLKEIEIWVNESINYQPESNVFLVNSFDYDDGSYDFRYFKLEDVLQVGEEALLIGSDQESKRTFRSI</sequence>
<comment type="caution">
    <text evidence="1">The sequence shown here is derived from an EMBL/GenBank/DDBJ whole genome shotgun (WGS) entry which is preliminary data.</text>
</comment>
<dbReference type="RefSeq" id="WP_005368287.1">
    <property type="nucleotide sequence ID" value="NZ_CH902600.1"/>
</dbReference>
<reference evidence="1 2" key="1">
    <citation type="journal article" date="2009" name="Proc. Natl. Acad. Sci. U.S.A.">
        <title>The genomic basis of trophic strategy in marine bacteria.</title>
        <authorList>
            <person name="Lauro F.M."/>
            <person name="McDougald D."/>
            <person name="Thomas T."/>
            <person name="Williams T.J."/>
            <person name="Egan S."/>
            <person name="Rice S."/>
            <person name="DeMaere M.Z."/>
            <person name="Ting L."/>
            <person name="Ertan H."/>
            <person name="Johnson J."/>
            <person name="Ferriera S."/>
            <person name="Lapidus A."/>
            <person name="Anderson I."/>
            <person name="Kyrpides N."/>
            <person name="Munk A.C."/>
            <person name="Detter C."/>
            <person name="Han C.S."/>
            <person name="Brown M.V."/>
            <person name="Robb F.T."/>
            <person name="Kjelleberg S."/>
            <person name="Cavicchioli R."/>
        </authorList>
    </citation>
    <scope>NUCLEOTIDE SEQUENCE [LARGE SCALE GENOMIC DNA]</scope>
    <source>
        <strain evidence="1 2">S14</strain>
    </source>
</reference>
<proteinExistence type="predicted"/>